<dbReference type="GO" id="GO:0016787">
    <property type="term" value="F:hydrolase activity"/>
    <property type="evidence" value="ECO:0007669"/>
    <property type="project" value="UniProtKB-ARBA"/>
</dbReference>
<dbReference type="KEGG" id="halu:HUG12_20680"/>
<feature type="region of interest" description="Disordered" evidence="1">
    <location>
        <begin position="1"/>
        <end position="22"/>
    </location>
</feature>
<dbReference type="EMBL" id="CP058580">
    <property type="protein sequence ID" value="QLG64206.1"/>
    <property type="molecule type" value="Genomic_DNA"/>
</dbReference>
<dbReference type="AlphaFoldDB" id="A0A7D5LD65"/>
<feature type="region of interest" description="Disordered" evidence="1">
    <location>
        <begin position="69"/>
        <end position="89"/>
    </location>
</feature>
<keyword evidence="3" id="KW-1185">Reference proteome</keyword>
<evidence type="ECO:0000256" key="1">
    <source>
        <dbReference type="SAM" id="MobiDB-lite"/>
    </source>
</evidence>
<dbReference type="RefSeq" id="WP_179270789.1">
    <property type="nucleotide sequence ID" value="NZ_CP058580.1"/>
</dbReference>
<name>A0A7D5LD65_9EURY</name>
<gene>
    <name evidence="2" type="ORF">HUG12_20680</name>
</gene>
<dbReference type="InterPro" id="IPR017850">
    <property type="entry name" value="Alkaline_phosphatase_core_sf"/>
</dbReference>
<organism evidence="2 3">
    <name type="scientific">Halorarum salinum</name>
    <dbReference type="NCBI Taxonomy" id="2743089"/>
    <lineage>
        <taxon>Archaea</taxon>
        <taxon>Methanobacteriati</taxon>
        <taxon>Methanobacteriota</taxon>
        <taxon>Stenosarchaea group</taxon>
        <taxon>Halobacteria</taxon>
        <taxon>Halobacteriales</taxon>
        <taxon>Haloferacaceae</taxon>
        <taxon>Halorarum</taxon>
    </lineage>
</organism>
<dbReference type="InterPro" id="IPR002591">
    <property type="entry name" value="Phosphodiest/P_Trfase"/>
</dbReference>
<evidence type="ECO:0000313" key="2">
    <source>
        <dbReference type="EMBL" id="QLG64206.1"/>
    </source>
</evidence>
<sequence length="489" mass="51298">MAEPPGAAGGPGSSETSEPTAGRVVVLDVVGLQPEHVSADRTPELDAALEEVIPSEPAFPALTVPAQTTLATGRSPAEHGDVSSGEYDRERDAAAFWERDRGGRDRIWETAREAGLTTGALFFQHLIGTDADVAVTPSPIEDEDNNMLEMNCWTNPDGLYDDLRAEYGHFPLHNYWGPTANEESSRWILSAASEAVERFDPDLLWVYVPHLDYAGLRHGPGPELEAELPVVDELVGGFLATLRGDDRWDETAVAVVGEYGFHGVDTPVLPNVALREAGLLETESADGGSAGSTEVDLPGSDAFAMVDHQVAHVYADGDAVEEARELLASLDGVDVVLDGGGSGGPDKAAYGVDHPNAGDLVLVAEPSAWFAYYWWTDRAEAPPYAAEMDIHAKPGFDPCELFLGEEGLVSLDPSKVGGSHGRTDPGTYPAFGLGGPAVSGVELGEGTGSEGAVDARAIAPTIAALLGVADAVDAEVPPLVGDETEGSRG</sequence>
<protein>
    <submittedName>
        <fullName evidence="2">Alkaline phosphatase family protein</fullName>
    </submittedName>
</protein>
<keyword evidence="2" id="KW-0614">Plasmid</keyword>
<dbReference type="Gene3D" id="3.40.720.10">
    <property type="entry name" value="Alkaline Phosphatase, subunit A"/>
    <property type="match status" value="1"/>
</dbReference>
<reference evidence="2 3" key="1">
    <citation type="submission" date="2020-06" db="EMBL/GenBank/DDBJ databases">
        <title>NJ-3-1, isolated from saline soil.</title>
        <authorList>
            <person name="Cui H.L."/>
            <person name="Shi X."/>
        </authorList>
    </citation>
    <scope>NUCLEOTIDE SEQUENCE [LARGE SCALE GENOMIC DNA]</scope>
    <source>
        <strain evidence="2 3">NJ-3-1</strain>
        <plasmid evidence="2 3">unnamed1</plasmid>
    </source>
</reference>
<proteinExistence type="predicted"/>
<dbReference type="SUPFAM" id="SSF53649">
    <property type="entry name" value="Alkaline phosphatase-like"/>
    <property type="match status" value="1"/>
</dbReference>
<feature type="compositionally biased region" description="Basic and acidic residues" evidence="1">
    <location>
        <begin position="76"/>
        <end position="89"/>
    </location>
</feature>
<dbReference type="PANTHER" id="PTHR10151:SF120">
    <property type="entry name" value="BIS(5'-ADENOSYL)-TRIPHOSPHATASE"/>
    <property type="match status" value="1"/>
</dbReference>
<dbReference type="OrthoDB" id="33550at2157"/>
<dbReference type="GeneID" id="56039929"/>
<dbReference type="PANTHER" id="PTHR10151">
    <property type="entry name" value="ECTONUCLEOTIDE PYROPHOSPHATASE/PHOSPHODIESTERASE"/>
    <property type="match status" value="1"/>
</dbReference>
<dbReference type="Pfam" id="PF01663">
    <property type="entry name" value="Phosphodiest"/>
    <property type="match status" value="1"/>
</dbReference>
<evidence type="ECO:0000313" key="3">
    <source>
        <dbReference type="Proteomes" id="UP000509626"/>
    </source>
</evidence>
<geneLocation type="plasmid" evidence="2 3">
    <name>unnamed1</name>
</geneLocation>
<dbReference type="Proteomes" id="UP000509626">
    <property type="component" value="Plasmid unnamed1"/>
</dbReference>
<accession>A0A7D5LD65</accession>